<evidence type="ECO:0000256" key="3">
    <source>
        <dbReference type="ARBA" id="ARBA00022729"/>
    </source>
</evidence>
<evidence type="ECO:0000256" key="1">
    <source>
        <dbReference type="ARBA" id="ARBA00004193"/>
    </source>
</evidence>
<dbReference type="InterPro" id="IPR039424">
    <property type="entry name" value="SBP_5"/>
</dbReference>
<comment type="subcellular location">
    <subcellularLocation>
        <location evidence="1">Cell membrane</location>
        <topology evidence="1">Lipid-anchor</topology>
    </subcellularLocation>
</comment>
<dbReference type="PIRSF" id="PIRSF002741">
    <property type="entry name" value="MppA"/>
    <property type="match status" value="1"/>
</dbReference>
<dbReference type="PANTHER" id="PTHR30290:SF38">
    <property type="entry name" value="D,D-DIPEPTIDE-BINDING PERIPLASMIC PROTEIN DDPA-RELATED"/>
    <property type="match status" value="1"/>
</dbReference>
<dbReference type="SUPFAM" id="SSF53850">
    <property type="entry name" value="Periplasmic binding protein-like II"/>
    <property type="match status" value="1"/>
</dbReference>
<dbReference type="InterPro" id="IPR023765">
    <property type="entry name" value="SBP_5_CS"/>
</dbReference>
<organism evidence="6 7">
    <name type="scientific">Kribbella alba</name>
    <dbReference type="NCBI Taxonomy" id="190197"/>
    <lineage>
        <taxon>Bacteria</taxon>
        <taxon>Bacillati</taxon>
        <taxon>Actinomycetota</taxon>
        <taxon>Actinomycetes</taxon>
        <taxon>Propionibacteriales</taxon>
        <taxon>Kribbellaceae</taxon>
        <taxon>Kribbella</taxon>
    </lineage>
</organism>
<keyword evidence="3" id="KW-0732">Signal</keyword>
<dbReference type="CDD" id="cd08511">
    <property type="entry name" value="PBP2_NikA_DppA_OppA_like_5"/>
    <property type="match status" value="1"/>
</dbReference>
<evidence type="ECO:0000259" key="5">
    <source>
        <dbReference type="Pfam" id="PF00496"/>
    </source>
</evidence>
<feature type="domain" description="Solute-binding protein family 5" evidence="5">
    <location>
        <begin position="135"/>
        <end position="503"/>
    </location>
</feature>
<evidence type="ECO:0000313" key="6">
    <source>
        <dbReference type="EMBL" id="GAA1649812.1"/>
    </source>
</evidence>
<keyword evidence="7" id="KW-1185">Reference proteome</keyword>
<reference evidence="6 7" key="1">
    <citation type="journal article" date="2019" name="Int. J. Syst. Evol. Microbiol.">
        <title>The Global Catalogue of Microorganisms (GCM) 10K type strain sequencing project: providing services to taxonomists for standard genome sequencing and annotation.</title>
        <authorList>
            <consortium name="The Broad Institute Genomics Platform"/>
            <consortium name="The Broad Institute Genome Sequencing Center for Infectious Disease"/>
            <person name="Wu L."/>
            <person name="Ma J."/>
        </authorList>
    </citation>
    <scope>NUCLEOTIDE SEQUENCE [LARGE SCALE GENOMIC DNA]</scope>
    <source>
        <strain evidence="6 7">JCM 14306</strain>
    </source>
</reference>
<dbReference type="InterPro" id="IPR030678">
    <property type="entry name" value="Peptide/Ni-bd"/>
</dbReference>
<protein>
    <submittedName>
        <fullName evidence="6">ABC transporter substrate-binding protein</fullName>
    </submittedName>
</protein>
<comment type="similarity">
    <text evidence="2">Belongs to the bacterial solute-binding protein 5 family.</text>
</comment>
<dbReference type="InterPro" id="IPR000914">
    <property type="entry name" value="SBP_5_dom"/>
</dbReference>
<feature type="region of interest" description="Disordered" evidence="4">
    <location>
        <begin position="1"/>
        <end position="28"/>
    </location>
</feature>
<proteinExistence type="inferred from homology"/>
<dbReference type="PANTHER" id="PTHR30290">
    <property type="entry name" value="PERIPLASMIC BINDING COMPONENT OF ABC TRANSPORTER"/>
    <property type="match status" value="1"/>
</dbReference>
<gene>
    <name evidence="6" type="ORF">GCM10009744_46670</name>
</gene>
<dbReference type="EMBL" id="BAAANE010000007">
    <property type="protein sequence ID" value="GAA1649812.1"/>
    <property type="molecule type" value="Genomic_DNA"/>
</dbReference>
<dbReference type="RefSeq" id="WP_344114070.1">
    <property type="nucleotide sequence ID" value="NZ_BAAANE010000007.1"/>
</dbReference>
<dbReference type="Gene3D" id="3.90.76.10">
    <property type="entry name" value="Dipeptide-binding Protein, Domain 1"/>
    <property type="match status" value="1"/>
</dbReference>
<dbReference type="Proteomes" id="UP001501319">
    <property type="component" value="Unassembled WGS sequence"/>
</dbReference>
<dbReference type="Pfam" id="PF00496">
    <property type="entry name" value="SBP_bac_5"/>
    <property type="match status" value="1"/>
</dbReference>
<evidence type="ECO:0000256" key="2">
    <source>
        <dbReference type="ARBA" id="ARBA00005695"/>
    </source>
</evidence>
<evidence type="ECO:0000313" key="7">
    <source>
        <dbReference type="Proteomes" id="UP001501319"/>
    </source>
</evidence>
<name>A0ABN2FJQ5_9ACTN</name>
<feature type="compositionally biased region" description="Polar residues" evidence="4">
    <location>
        <begin position="7"/>
        <end position="18"/>
    </location>
</feature>
<comment type="caution">
    <text evidence="6">The sequence shown here is derived from an EMBL/GenBank/DDBJ whole genome shotgun (WGS) entry which is preliminary data.</text>
</comment>
<dbReference type="Gene3D" id="3.10.105.10">
    <property type="entry name" value="Dipeptide-binding Protein, Domain 3"/>
    <property type="match status" value="1"/>
</dbReference>
<dbReference type="PROSITE" id="PS01040">
    <property type="entry name" value="SBP_BACTERIAL_5"/>
    <property type="match status" value="1"/>
</dbReference>
<evidence type="ECO:0000256" key="4">
    <source>
        <dbReference type="SAM" id="MobiDB-lite"/>
    </source>
</evidence>
<accession>A0ABN2FJQ5</accession>
<sequence>MPRRTPLSLNRSSWTSRLRTGKRAHEGRTGTFRLAPRGTASLGAAVAVVVLALVSAACSPVESTGNQAGGEQSTANQDVFGDAADPAQVKAGGTLTVALSADPDKLDPTLSRSLYSRYIFHTMCEKLYDLSSDAKIVPQLATALPTISSDGLSLTIPLREGVKFADGGTMDSAAVKLSIERGLTLAGSGRKSELGPISSVETPDPKTVVIKLSKPFAPLTAALADRAGMVLSPAAVNKLGANFSTAPVCVGPFKFASRVAQNSIKVVKDPLYYDAAKVHLDAIEYRIITDSSIRSANLRSGDAQVADSLATQDAPTLQKDSSMTVLQSESLGYQGLMINIGNANGIDKPSKQLDTPLAKDPRVRQALALSIDREALVKSIFNGLNTVACSPVSPKSQFTSDAAQVCPAHDPAKAKELLSQAGVSTPYKVNMITSNNPDSLRLAQALQAMVKEGGFDLVIKPVEYTSLLDQQDRGDFELLQLGWSGRVDPDANINSFVGTGGSQNVAGYSNPEMDKLLSDARQAQDKAQRVQLYGQVVTKLEQDYPLIYMYRQRNLTGVSKKVLGVQTYPDGVIRTAFAGFAK</sequence>
<dbReference type="Gene3D" id="3.40.190.10">
    <property type="entry name" value="Periplasmic binding protein-like II"/>
    <property type="match status" value="1"/>
</dbReference>